<feature type="compositionally biased region" description="Basic and acidic residues" evidence="7">
    <location>
        <begin position="526"/>
        <end position="536"/>
    </location>
</feature>
<sequence length="554" mass="56400">MAEVTPSEHGKRAVFGLVILALPTLMMAMDLSILYVAVPALSVDLGANSTEQLWALDLYGFVVAALLITMGNLGDRIGRRRLLLIGASAFAVLSAVAAYSPSIEVLIAARGVLGIAGATLMPSTLALLNSLFTDKRRHAMAIGAYMSCFMGGIALGPVVGGVLLEHFWWGSTLLLPVPVMVLLVVAAPFLLPEARGGEIRGRIDLLSVALSLVAILPFVYGVKEIAKNGLTGVAVVALVVGVLAGVIFVRRQSRLAEPLLDVSLFRNRVFASAATLMLLMGIMSGYAFLVALYLQSVAGYSPLSTGLWLIAPTFAGMVGSMLAPAFTRRIPPGKVIVAGMIISVLGLVAVTQVGPESGVALLMSGFMVASLGSGPAGALGAGLIMTSAPPEKAGSAAAVSETSGDFGVSLGIALTGSIAAAIYRSAFSDPVPGVDVDAASTARESVAGAMSVAQGTPGPAGEELARRAAEAFTDGLNVAAAFGGVVALVLAVVAGISLRHVPAHGDGKDGSDDAGTASPTDTDASADDRGTIRDLVDEQGIDGAEDTEHSRTSR</sequence>
<dbReference type="Pfam" id="PF07690">
    <property type="entry name" value="MFS_1"/>
    <property type="match status" value="1"/>
</dbReference>
<gene>
    <name evidence="10" type="ORF">GCM10017567_12280</name>
</gene>
<evidence type="ECO:0000256" key="2">
    <source>
        <dbReference type="ARBA" id="ARBA00022448"/>
    </source>
</evidence>
<dbReference type="InterPro" id="IPR020846">
    <property type="entry name" value="MFS_dom"/>
</dbReference>
<feature type="transmembrane region" description="Helical" evidence="8">
    <location>
        <begin position="107"/>
        <end position="128"/>
    </location>
</feature>
<feature type="compositionally biased region" description="Low complexity" evidence="7">
    <location>
        <begin position="513"/>
        <end position="523"/>
    </location>
</feature>
<evidence type="ECO:0000256" key="6">
    <source>
        <dbReference type="ARBA" id="ARBA00023136"/>
    </source>
</evidence>
<name>A0ABQ3K0X5_9PSEU</name>
<dbReference type="RefSeq" id="WP_229902502.1">
    <property type="nucleotide sequence ID" value="NZ_BNAW01000003.1"/>
</dbReference>
<evidence type="ECO:0000313" key="10">
    <source>
        <dbReference type="EMBL" id="GHF98985.1"/>
    </source>
</evidence>
<feature type="transmembrane region" description="Helical" evidence="8">
    <location>
        <begin position="140"/>
        <end position="160"/>
    </location>
</feature>
<evidence type="ECO:0000256" key="7">
    <source>
        <dbReference type="SAM" id="MobiDB-lite"/>
    </source>
</evidence>
<dbReference type="Gene3D" id="1.20.1720.10">
    <property type="entry name" value="Multidrug resistance protein D"/>
    <property type="match status" value="1"/>
</dbReference>
<keyword evidence="2" id="KW-0813">Transport</keyword>
<keyword evidence="5 8" id="KW-1133">Transmembrane helix</keyword>
<dbReference type="PROSITE" id="PS50850">
    <property type="entry name" value="MFS"/>
    <property type="match status" value="1"/>
</dbReference>
<proteinExistence type="predicted"/>
<dbReference type="CDD" id="cd17321">
    <property type="entry name" value="MFS_MMR_MDR_like"/>
    <property type="match status" value="1"/>
</dbReference>
<keyword evidence="4 8" id="KW-0812">Transmembrane</keyword>
<keyword evidence="11" id="KW-1185">Reference proteome</keyword>
<feature type="transmembrane region" description="Helical" evidence="8">
    <location>
        <begin position="82"/>
        <end position="101"/>
    </location>
</feature>
<feature type="transmembrane region" description="Helical" evidence="8">
    <location>
        <begin position="12"/>
        <end position="38"/>
    </location>
</feature>
<feature type="transmembrane region" description="Helical" evidence="8">
    <location>
        <begin position="166"/>
        <end position="191"/>
    </location>
</feature>
<comment type="caution">
    <text evidence="10">The sequence shown here is derived from an EMBL/GenBank/DDBJ whole genome shotgun (WGS) entry which is preliminary data.</text>
</comment>
<reference evidence="11" key="1">
    <citation type="journal article" date="2019" name="Int. J. Syst. Evol. Microbiol.">
        <title>The Global Catalogue of Microorganisms (GCM) 10K type strain sequencing project: providing services to taxonomists for standard genome sequencing and annotation.</title>
        <authorList>
            <consortium name="The Broad Institute Genomics Platform"/>
            <consortium name="The Broad Institute Genome Sequencing Center for Infectious Disease"/>
            <person name="Wu L."/>
            <person name="Ma J."/>
        </authorList>
    </citation>
    <scope>NUCLEOTIDE SEQUENCE [LARGE SCALE GENOMIC DNA]</scope>
    <source>
        <strain evidence="11">CGMCC 4.7680</strain>
    </source>
</reference>
<feature type="transmembrane region" description="Helical" evidence="8">
    <location>
        <begin position="478"/>
        <end position="498"/>
    </location>
</feature>
<feature type="transmembrane region" description="Helical" evidence="8">
    <location>
        <begin position="58"/>
        <end position="75"/>
    </location>
</feature>
<comment type="subcellular location">
    <subcellularLocation>
        <location evidence="1">Cell membrane</location>
        <topology evidence="1">Multi-pass membrane protein</topology>
    </subcellularLocation>
</comment>
<dbReference type="InterPro" id="IPR011701">
    <property type="entry name" value="MFS"/>
</dbReference>
<feature type="domain" description="Major facilitator superfamily (MFS) profile" evidence="9">
    <location>
        <begin position="16"/>
        <end position="502"/>
    </location>
</feature>
<keyword evidence="6 8" id="KW-0472">Membrane</keyword>
<evidence type="ECO:0000256" key="4">
    <source>
        <dbReference type="ARBA" id="ARBA00022692"/>
    </source>
</evidence>
<feature type="transmembrane region" description="Helical" evidence="8">
    <location>
        <begin position="203"/>
        <end position="222"/>
    </location>
</feature>
<keyword evidence="3" id="KW-1003">Cell membrane</keyword>
<dbReference type="EMBL" id="BNAW01000003">
    <property type="protein sequence ID" value="GHF98985.1"/>
    <property type="molecule type" value="Genomic_DNA"/>
</dbReference>
<feature type="transmembrane region" description="Helical" evidence="8">
    <location>
        <begin position="269"/>
        <end position="294"/>
    </location>
</feature>
<evidence type="ECO:0000256" key="3">
    <source>
        <dbReference type="ARBA" id="ARBA00022475"/>
    </source>
</evidence>
<accession>A0ABQ3K0X5</accession>
<dbReference type="Gene3D" id="1.20.1250.20">
    <property type="entry name" value="MFS general substrate transporter like domains"/>
    <property type="match status" value="1"/>
</dbReference>
<feature type="region of interest" description="Disordered" evidence="7">
    <location>
        <begin position="502"/>
        <end position="554"/>
    </location>
</feature>
<protein>
    <submittedName>
        <fullName evidence="10">MFS transporter</fullName>
    </submittedName>
</protein>
<evidence type="ECO:0000256" key="8">
    <source>
        <dbReference type="SAM" id="Phobius"/>
    </source>
</evidence>
<feature type="transmembrane region" description="Helical" evidence="8">
    <location>
        <begin position="335"/>
        <end position="354"/>
    </location>
</feature>
<evidence type="ECO:0000256" key="5">
    <source>
        <dbReference type="ARBA" id="ARBA00022989"/>
    </source>
</evidence>
<organism evidence="10 11">
    <name type="scientific">Amycolatopsis bullii</name>
    <dbReference type="NCBI Taxonomy" id="941987"/>
    <lineage>
        <taxon>Bacteria</taxon>
        <taxon>Bacillati</taxon>
        <taxon>Actinomycetota</taxon>
        <taxon>Actinomycetes</taxon>
        <taxon>Pseudonocardiales</taxon>
        <taxon>Pseudonocardiaceae</taxon>
        <taxon>Amycolatopsis</taxon>
    </lineage>
</organism>
<dbReference type="InterPro" id="IPR036259">
    <property type="entry name" value="MFS_trans_sf"/>
</dbReference>
<dbReference type="PANTHER" id="PTHR42718:SF47">
    <property type="entry name" value="METHYL VIOLOGEN RESISTANCE PROTEIN SMVA"/>
    <property type="match status" value="1"/>
</dbReference>
<feature type="transmembrane region" description="Helical" evidence="8">
    <location>
        <begin position="360"/>
        <end position="385"/>
    </location>
</feature>
<dbReference type="SUPFAM" id="SSF103473">
    <property type="entry name" value="MFS general substrate transporter"/>
    <property type="match status" value="1"/>
</dbReference>
<feature type="transmembrane region" description="Helical" evidence="8">
    <location>
        <begin position="228"/>
        <end position="249"/>
    </location>
</feature>
<evidence type="ECO:0000313" key="11">
    <source>
        <dbReference type="Proteomes" id="UP000649955"/>
    </source>
</evidence>
<evidence type="ECO:0000256" key="1">
    <source>
        <dbReference type="ARBA" id="ARBA00004651"/>
    </source>
</evidence>
<feature type="transmembrane region" description="Helical" evidence="8">
    <location>
        <begin position="406"/>
        <end position="423"/>
    </location>
</feature>
<dbReference type="Proteomes" id="UP000649955">
    <property type="component" value="Unassembled WGS sequence"/>
</dbReference>
<evidence type="ECO:0000259" key="9">
    <source>
        <dbReference type="PROSITE" id="PS50850"/>
    </source>
</evidence>
<feature type="transmembrane region" description="Helical" evidence="8">
    <location>
        <begin position="306"/>
        <end position="323"/>
    </location>
</feature>
<dbReference type="PANTHER" id="PTHR42718">
    <property type="entry name" value="MAJOR FACILITATOR SUPERFAMILY MULTIDRUG TRANSPORTER MFSC"/>
    <property type="match status" value="1"/>
</dbReference>